<keyword evidence="3" id="KW-1185">Reference proteome</keyword>
<dbReference type="HOGENOM" id="CLU_2134578_0_0_1"/>
<sequence>MLARSTGIPDSSEFHSQPAFMTVSSSQRQPATSSLHPTLPRIISIDDDDDPIMTFDVYGDSTPCLGLAFRSLIKTTFADVALLSGPGGSILRTYGTSTGHLLLEPRLHNPADA</sequence>
<dbReference type="AlphaFoldDB" id="A0A0C3P4F1"/>
<reference evidence="2 3" key="1">
    <citation type="submission" date="2014-04" db="EMBL/GenBank/DDBJ databases">
        <authorList>
            <consortium name="DOE Joint Genome Institute"/>
            <person name="Kuo A."/>
            <person name="Kohler A."/>
            <person name="Costa M.D."/>
            <person name="Nagy L.G."/>
            <person name="Floudas D."/>
            <person name="Copeland A."/>
            <person name="Barry K.W."/>
            <person name="Cichocki N."/>
            <person name="Veneault-Fourrey C."/>
            <person name="LaButti K."/>
            <person name="Lindquist E.A."/>
            <person name="Lipzen A."/>
            <person name="Lundell T."/>
            <person name="Morin E."/>
            <person name="Murat C."/>
            <person name="Sun H."/>
            <person name="Tunlid A."/>
            <person name="Henrissat B."/>
            <person name="Grigoriev I.V."/>
            <person name="Hibbett D.S."/>
            <person name="Martin F."/>
            <person name="Nordberg H.P."/>
            <person name="Cantor M.N."/>
            <person name="Hua S.X."/>
        </authorList>
    </citation>
    <scope>NUCLEOTIDE SEQUENCE [LARGE SCALE GENOMIC DNA]</scope>
    <source>
        <strain evidence="2 3">Marx 270</strain>
    </source>
</reference>
<dbReference type="OrthoDB" id="2709131at2759"/>
<evidence type="ECO:0000313" key="2">
    <source>
        <dbReference type="EMBL" id="KIO02149.1"/>
    </source>
</evidence>
<gene>
    <name evidence="2" type="ORF">M404DRAFT_714060</name>
</gene>
<accession>A0A0C3P4F1</accession>
<dbReference type="EMBL" id="KN831983">
    <property type="protein sequence ID" value="KIO02149.1"/>
    <property type="molecule type" value="Genomic_DNA"/>
</dbReference>
<proteinExistence type="predicted"/>
<feature type="compositionally biased region" description="Polar residues" evidence="1">
    <location>
        <begin position="22"/>
        <end position="36"/>
    </location>
</feature>
<reference evidence="3" key="2">
    <citation type="submission" date="2015-01" db="EMBL/GenBank/DDBJ databases">
        <title>Evolutionary Origins and Diversification of the Mycorrhizal Mutualists.</title>
        <authorList>
            <consortium name="DOE Joint Genome Institute"/>
            <consortium name="Mycorrhizal Genomics Consortium"/>
            <person name="Kohler A."/>
            <person name="Kuo A."/>
            <person name="Nagy L.G."/>
            <person name="Floudas D."/>
            <person name="Copeland A."/>
            <person name="Barry K.W."/>
            <person name="Cichocki N."/>
            <person name="Veneault-Fourrey C."/>
            <person name="LaButti K."/>
            <person name="Lindquist E.A."/>
            <person name="Lipzen A."/>
            <person name="Lundell T."/>
            <person name="Morin E."/>
            <person name="Murat C."/>
            <person name="Riley R."/>
            <person name="Ohm R."/>
            <person name="Sun H."/>
            <person name="Tunlid A."/>
            <person name="Henrissat B."/>
            <person name="Grigoriev I.V."/>
            <person name="Hibbett D.S."/>
            <person name="Martin F."/>
        </authorList>
    </citation>
    <scope>NUCLEOTIDE SEQUENCE [LARGE SCALE GENOMIC DNA]</scope>
    <source>
        <strain evidence="3">Marx 270</strain>
    </source>
</reference>
<evidence type="ECO:0000313" key="3">
    <source>
        <dbReference type="Proteomes" id="UP000054217"/>
    </source>
</evidence>
<evidence type="ECO:0000256" key="1">
    <source>
        <dbReference type="SAM" id="MobiDB-lite"/>
    </source>
</evidence>
<dbReference type="Proteomes" id="UP000054217">
    <property type="component" value="Unassembled WGS sequence"/>
</dbReference>
<name>A0A0C3P4F1_PISTI</name>
<organism evidence="2 3">
    <name type="scientific">Pisolithus tinctorius Marx 270</name>
    <dbReference type="NCBI Taxonomy" id="870435"/>
    <lineage>
        <taxon>Eukaryota</taxon>
        <taxon>Fungi</taxon>
        <taxon>Dikarya</taxon>
        <taxon>Basidiomycota</taxon>
        <taxon>Agaricomycotina</taxon>
        <taxon>Agaricomycetes</taxon>
        <taxon>Agaricomycetidae</taxon>
        <taxon>Boletales</taxon>
        <taxon>Sclerodermatineae</taxon>
        <taxon>Pisolithaceae</taxon>
        <taxon>Pisolithus</taxon>
    </lineage>
</organism>
<feature type="region of interest" description="Disordered" evidence="1">
    <location>
        <begin position="1"/>
        <end position="38"/>
    </location>
</feature>
<dbReference type="InParanoid" id="A0A0C3P4F1"/>
<protein>
    <submittedName>
        <fullName evidence="2">Uncharacterized protein</fullName>
    </submittedName>
</protein>